<dbReference type="EMBL" id="BMAC01000704">
    <property type="protein sequence ID" value="GFQ01746.1"/>
    <property type="molecule type" value="Genomic_DNA"/>
</dbReference>
<keyword evidence="2 5" id="KW-0479">Metal-binding</keyword>
<feature type="binding site" evidence="5">
    <location>
        <position position="75"/>
    </location>
    <ligand>
        <name>Fe cation</name>
        <dbReference type="ChEBI" id="CHEBI:24875"/>
        <note>catalytic</note>
    </ligand>
</feature>
<evidence type="ECO:0000313" key="6">
    <source>
        <dbReference type="EMBL" id="GFQ01746.1"/>
    </source>
</evidence>
<evidence type="ECO:0000313" key="7">
    <source>
        <dbReference type="Proteomes" id="UP000653305"/>
    </source>
</evidence>
<evidence type="ECO:0000256" key="4">
    <source>
        <dbReference type="ARBA" id="ARBA00023004"/>
    </source>
</evidence>
<evidence type="ECO:0000256" key="5">
    <source>
        <dbReference type="PIRSR" id="PIRSR604294-1"/>
    </source>
</evidence>
<dbReference type="Proteomes" id="UP000653305">
    <property type="component" value="Unassembled WGS sequence"/>
</dbReference>
<dbReference type="PANTHER" id="PTHR10543:SF46">
    <property type="entry name" value="CAROTENOID CLEAVAGE DIOXYGENASE 4, CHLOROPLASTIC-RELATED"/>
    <property type="match status" value="1"/>
</dbReference>
<reference evidence="6" key="1">
    <citation type="submission" date="2020-07" db="EMBL/GenBank/DDBJ databases">
        <title>Ethylene signaling mediates host invasion by parasitic plants.</title>
        <authorList>
            <person name="Yoshida S."/>
        </authorList>
    </citation>
    <scope>NUCLEOTIDE SEQUENCE</scope>
    <source>
        <strain evidence="6">Okayama</strain>
    </source>
</reference>
<dbReference type="GO" id="GO:0046872">
    <property type="term" value="F:metal ion binding"/>
    <property type="evidence" value="ECO:0007669"/>
    <property type="project" value="UniProtKB-KW"/>
</dbReference>
<comment type="similarity">
    <text evidence="1">Belongs to the carotenoid oxygenase family.</text>
</comment>
<evidence type="ECO:0000256" key="2">
    <source>
        <dbReference type="ARBA" id="ARBA00022723"/>
    </source>
</evidence>
<dbReference type="GO" id="GO:0016121">
    <property type="term" value="P:carotene catabolic process"/>
    <property type="evidence" value="ECO:0007669"/>
    <property type="project" value="TreeGrafter"/>
</dbReference>
<accession>A0A830D3I2</accession>
<keyword evidence="7" id="KW-1185">Reference proteome</keyword>
<dbReference type="PANTHER" id="PTHR10543">
    <property type="entry name" value="BETA-CAROTENE DIOXYGENASE"/>
    <property type="match status" value="1"/>
</dbReference>
<comment type="cofactor">
    <cofactor evidence="5">
        <name>Fe(2+)</name>
        <dbReference type="ChEBI" id="CHEBI:29033"/>
    </cofactor>
    <text evidence="5">Binds 1 Fe(2+) ion per subunit.</text>
</comment>
<evidence type="ECO:0000256" key="3">
    <source>
        <dbReference type="ARBA" id="ARBA00022964"/>
    </source>
</evidence>
<sequence>MGSRILRRGCTGNETFFVPKEPENPSADEDDGFLVTYVHDVGTRESRFVVMDAKSTTLETVAAVKLPARVPCCFHGLFLSDTQLKKL</sequence>
<dbReference type="GO" id="GO:0009570">
    <property type="term" value="C:chloroplast stroma"/>
    <property type="evidence" value="ECO:0007669"/>
    <property type="project" value="TreeGrafter"/>
</dbReference>
<keyword evidence="3 6" id="KW-0223">Dioxygenase</keyword>
<gene>
    <name evidence="6" type="ORF">PHJA_002318500</name>
</gene>
<comment type="caution">
    <text evidence="6">The sequence shown here is derived from an EMBL/GenBank/DDBJ whole genome shotgun (WGS) entry which is preliminary data.</text>
</comment>
<protein>
    <submittedName>
        <fullName evidence="6">Probable carotenoid cleavage dioxygenase 4 chloroplastic</fullName>
    </submittedName>
</protein>
<dbReference type="GO" id="GO:0010436">
    <property type="term" value="F:carotenoid dioxygenase activity"/>
    <property type="evidence" value="ECO:0007669"/>
    <property type="project" value="TreeGrafter"/>
</dbReference>
<keyword evidence="3 6" id="KW-0560">Oxidoreductase</keyword>
<organism evidence="6 7">
    <name type="scientific">Phtheirospermum japonicum</name>
    <dbReference type="NCBI Taxonomy" id="374723"/>
    <lineage>
        <taxon>Eukaryota</taxon>
        <taxon>Viridiplantae</taxon>
        <taxon>Streptophyta</taxon>
        <taxon>Embryophyta</taxon>
        <taxon>Tracheophyta</taxon>
        <taxon>Spermatophyta</taxon>
        <taxon>Magnoliopsida</taxon>
        <taxon>eudicotyledons</taxon>
        <taxon>Gunneridae</taxon>
        <taxon>Pentapetalae</taxon>
        <taxon>asterids</taxon>
        <taxon>lamiids</taxon>
        <taxon>Lamiales</taxon>
        <taxon>Orobanchaceae</taxon>
        <taxon>Orobanchaceae incertae sedis</taxon>
        <taxon>Phtheirospermum</taxon>
    </lineage>
</organism>
<proteinExistence type="inferred from homology"/>
<keyword evidence="4 5" id="KW-0408">Iron</keyword>
<name>A0A830D3I2_9LAMI</name>
<dbReference type="InterPro" id="IPR004294">
    <property type="entry name" value="Carotenoid_Oase"/>
</dbReference>
<dbReference type="OrthoDB" id="1069523at2759"/>
<evidence type="ECO:0000256" key="1">
    <source>
        <dbReference type="ARBA" id="ARBA00006787"/>
    </source>
</evidence>
<dbReference type="AlphaFoldDB" id="A0A830D3I2"/>
<dbReference type="Pfam" id="PF03055">
    <property type="entry name" value="RPE65"/>
    <property type="match status" value="1"/>
</dbReference>